<accession>A0A6G3XQB2</accession>
<comment type="caution">
    <text evidence="1">The sequence shown here is derived from an EMBL/GenBank/DDBJ whole genome shotgun (WGS) entry which is preliminary data.</text>
</comment>
<evidence type="ECO:0000313" key="1">
    <source>
        <dbReference type="EMBL" id="NEE19976.1"/>
    </source>
</evidence>
<organism evidence="1">
    <name type="scientific">Streptomyces sp. SID7499</name>
    <dbReference type="NCBI Taxonomy" id="2706086"/>
    <lineage>
        <taxon>Bacteria</taxon>
        <taxon>Bacillati</taxon>
        <taxon>Actinomycetota</taxon>
        <taxon>Actinomycetes</taxon>
        <taxon>Kitasatosporales</taxon>
        <taxon>Streptomycetaceae</taxon>
        <taxon>Streptomyces</taxon>
    </lineage>
</organism>
<feature type="non-terminal residue" evidence="1">
    <location>
        <position position="1"/>
    </location>
</feature>
<reference evidence="1" key="1">
    <citation type="submission" date="2020-01" db="EMBL/GenBank/DDBJ databases">
        <title>Insect and environment-associated Actinomycetes.</title>
        <authorList>
            <person name="Currrie C."/>
            <person name="Chevrette M."/>
            <person name="Carlson C."/>
            <person name="Stubbendieck R."/>
            <person name="Wendt-Pienkowski E."/>
        </authorList>
    </citation>
    <scope>NUCLEOTIDE SEQUENCE</scope>
    <source>
        <strain evidence="1">SID7499</strain>
    </source>
</reference>
<gene>
    <name evidence="1" type="ORF">G3M58_77645</name>
</gene>
<dbReference type="AlphaFoldDB" id="A0A6G3XQB2"/>
<dbReference type="EMBL" id="JAAGMN010008294">
    <property type="protein sequence ID" value="NEE19976.1"/>
    <property type="molecule type" value="Genomic_DNA"/>
</dbReference>
<sequence length="58" mass="5964">GREALTSLVRDTAADGGNVLLNVGPRGEDATIPAEQRLRLAWLAEEAGALTPDGPIPA</sequence>
<protein>
    <submittedName>
        <fullName evidence="1">Alpha-L-fucosidase</fullName>
    </submittedName>
</protein>
<name>A0A6G3XQB2_9ACTN</name>
<proteinExistence type="predicted"/>